<dbReference type="GO" id="GO:0004515">
    <property type="term" value="F:nicotinate-nucleotide adenylyltransferase activity"/>
    <property type="evidence" value="ECO:0007669"/>
    <property type="project" value="TreeGrafter"/>
</dbReference>
<sequence>MYKKADLLSTSPYLLCSFEMCTFAADDISTPWPLMVELWEAFQSHQRTAVVLDHFDHELNVVLVGVQTEDGQHRNVQLEVMLLAGSDLIRTLPFFPRCCYPNVYPSARPCSWTLWLFHYRAYCFFRMMFLATRSIDRNFEYPRSLNELLRRGLSVRYLLPSSVVDYIEENNLYLDEAAAAEKQKGKRAATEGVMRISYSYASLSRVERNLQKGFVNHCQE</sequence>
<proteinExistence type="predicted"/>
<dbReference type="InterPro" id="IPR051182">
    <property type="entry name" value="Euk_NMN_adenylyltrnsfrase"/>
</dbReference>
<dbReference type="GO" id="GO:0000309">
    <property type="term" value="F:nicotinamide-nucleotide adenylyltransferase activity"/>
    <property type="evidence" value="ECO:0007669"/>
    <property type="project" value="TreeGrafter"/>
</dbReference>
<dbReference type="GO" id="GO:0009435">
    <property type="term" value="P:NAD+ biosynthetic process"/>
    <property type="evidence" value="ECO:0007669"/>
    <property type="project" value="TreeGrafter"/>
</dbReference>
<dbReference type="SUPFAM" id="SSF52374">
    <property type="entry name" value="Nucleotidylyl transferase"/>
    <property type="match status" value="1"/>
</dbReference>
<organism evidence="1 2">
    <name type="scientific">Lentinula aff. detonsa</name>
    <dbReference type="NCBI Taxonomy" id="2804958"/>
    <lineage>
        <taxon>Eukaryota</taxon>
        <taxon>Fungi</taxon>
        <taxon>Dikarya</taxon>
        <taxon>Basidiomycota</taxon>
        <taxon>Agaricomycotina</taxon>
        <taxon>Agaricomycetes</taxon>
        <taxon>Agaricomycetidae</taxon>
        <taxon>Agaricales</taxon>
        <taxon>Marasmiineae</taxon>
        <taxon>Omphalotaceae</taxon>
        <taxon>Lentinula</taxon>
    </lineage>
</organism>
<dbReference type="EMBL" id="MU793493">
    <property type="protein sequence ID" value="KAJ3782189.1"/>
    <property type="molecule type" value="Genomic_DNA"/>
</dbReference>
<dbReference type="Gene3D" id="3.40.50.620">
    <property type="entry name" value="HUPs"/>
    <property type="match status" value="1"/>
</dbReference>
<dbReference type="Proteomes" id="UP001163798">
    <property type="component" value="Unassembled WGS sequence"/>
</dbReference>
<dbReference type="AlphaFoldDB" id="A0AA38KLW3"/>
<protein>
    <submittedName>
        <fullName evidence="1">Uncharacterized protein</fullName>
    </submittedName>
</protein>
<keyword evidence="2" id="KW-1185">Reference proteome</keyword>
<evidence type="ECO:0000313" key="2">
    <source>
        <dbReference type="Proteomes" id="UP001163798"/>
    </source>
</evidence>
<name>A0AA38KLW3_9AGAR</name>
<evidence type="ECO:0000313" key="1">
    <source>
        <dbReference type="EMBL" id="KAJ3782189.1"/>
    </source>
</evidence>
<dbReference type="InterPro" id="IPR014729">
    <property type="entry name" value="Rossmann-like_a/b/a_fold"/>
</dbReference>
<gene>
    <name evidence="1" type="ORF">GGU10DRAFT_364436</name>
</gene>
<dbReference type="PANTHER" id="PTHR12039:SF0">
    <property type="entry name" value="NICOTINAMIDE-NUCLEOTIDE ADENYLYLTRANSFERASE"/>
    <property type="match status" value="1"/>
</dbReference>
<reference evidence="1" key="1">
    <citation type="submission" date="2022-08" db="EMBL/GenBank/DDBJ databases">
        <authorList>
            <consortium name="DOE Joint Genome Institute"/>
            <person name="Min B."/>
            <person name="Riley R."/>
            <person name="Sierra-Patev S."/>
            <person name="Naranjo-Ortiz M."/>
            <person name="Looney B."/>
            <person name="Konkel Z."/>
            <person name="Slot J.C."/>
            <person name="Sakamoto Y."/>
            <person name="Steenwyk J.L."/>
            <person name="Rokas A."/>
            <person name="Carro J."/>
            <person name="Camarero S."/>
            <person name="Ferreira P."/>
            <person name="Molpeceres G."/>
            <person name="Ruiz-Duenas F.J."/>
            <person name="Serrano A."/>
            <person name="Henrissat B."/>
            <person name="Drula E."/>
            <person name="Hughes K.W."/>
            <person name="Mata J.L."/>
            <person name="Ishikawa N.K."/>
            <person name="Vargas-Isla R."/>
            <person name="Ushijima S."/>
            <person name="Smith C.A."/>
            <person name="Ahrendt S."/>
            <person name="Andreopoulos W."/>
            <person name="He G."/>
            <person name="Labutti K."/>
            <person name="Lipzen A."/>
            <person name="Ng V."/>
            <person name="Sandor L."/>
            <person name="Barry K."/>
            <person name="Martinez A.T."/>
            <person name="Xiao Y."/>
            <person name="Gibbons J.G."/>
            <person name="Terashima K."/>
            <person name="Hibbett D.S."/>
            <person name="Grigoriev I.V."/>
        </authorList>
    </citation>
    <scope>NUCLEOTIDE SEQUENCE</scope>
    <source>
        <strain evidence="1">TFB10291</strain>
    </source>
</reference>
<dbReference type="PANTHER" id="PTHR12039">
    <property type="entry name" value="NICOTINAMIDE MONONUCLEOTIDE ADENYLYLTRANSFERASE"/>
    <property type="match status" value="1"/>
</dbReference>
<comment type="caution">
    <text evidence="1">The sequence shown here is derived from an EMBL/GenBank/DDBJ whole genome shotgun (WGS) entry which is preliminary data.</text>
</comment>
<accession>A0AA38KLW3</accession>